<comment type="caution">
    <text evidence="4">The sequence shown here is derived from an EMBL/GenBank/DDBJ whole genome shotgun (WGS) entry which is preliminary data.</text>
</comment>
<comment type="similarity">
    <text evidence="1 2">Belongs to the OSBP family.</text>
</comment>
<dbReference type="Gene3D" id="2.40.160.120">
    <property type="match status" value="1"/>
</dbReference>
<dbReference type="GO" id="GO:0005829">
    <property type="term" value="C:cytosol"/>
    <property type="evidence" value="ECO:0007669"/>
    <property type="project" value="TreeGrafter"/>
</dbReference>
<evidence type="ECO:0000313" key="4">
    <source>
        <dbReference type="EMBL" id="KAJ7632917.1"/>
    </source>
</evidence>
<dbReference type="PANTHER" id="PTHR10972:SF184">
    <property type="entry name" value="OXYSTEROL-BINDING PROTEIN HOMOLOG 4-RELATED"/>
    <property type="match status" value="1"/>
</dbReference>
<dbReference type="GO" id="GO:0008142">
    <property type="term" value="F:oxysterol binding"/>
    <property type="evidence" value="ECO:0007669"/>
    <property type="project" value="TreeGrafter"/>
</dbReference>
<reference evidence="4" key="1">
    <citation type="submission" date="2023-03" db="EMBL/GenBank/DDBJ databases">
        <title>Massive genome expansion in bonnet fungi (Mycena s.s.) driven by repeated elements and novel gene families across ecological guilds.</title>
        <authorList>
            <consortium name="Lawrence Berkeley National Laboratory"/>
            <person name="Harder C.B."/>
            <person name="Miyauchi S."/>
            <person name="Viragh M."/>
            <person name="Kuo A."/>
            <person name="Thoen E."/>
            <person name="Andreopoulos B."/>
            <person name="Lu D."/>
            <person name="Skrede I."/>
            <person name="Drula E."/>
            <person name="Henrissat B."/>
            <person name="Morin E."/>
            <person name="Kohler A."/>
            <person name="Barry K."/>
            <person name="LaButti K."/>
            <person name="Morin E."/>
            <person name="Salamov A."/>
            <person name="Lipzen A."/>
            <person name="Mereny Z."/>
            <person name="Hegedus B."/>
            <person name="Baldrian P."/>
            <person name="Stursova M."/>
            <person name="Weitz H."/>
            <person name="Taylor A."/>
            <person name="Grigoriev I.V."/>
            <person name="Nagy L.G."/>
            <person name="Martin F."/>
            <person name="Kauserud H."/>
        </authorList>
    </citation>
    <scope>NUCLEOTIDE SEQUENCE</scope>
    <source>
        <strain evidence="4">9284</strain>
    </source>
</reference>
<dbReference type="SUPFAM" id="SSF144000">
    <property type="entry name" value="Oxysterol-binding protein-like"/>
    <property type="match status" value="1"/>
</dbReference>
<evidence type="ECO:0000256" key="2">
    <source>
        <dbReference type="RuleBase" id="RU003844"/>
    </source>
</evidence>
<dbReference type="GO" id="GO:0016020">
    <property type="term" value="C:membrane"/>
    <property type="evidence" value="ECO:0007669"/>
    <property type="project" value="TreeGrafter"/>
</dbReference>
<keyword evidence="5" id="KW-1185">Reference proteome</keyword>
<dbReference type="InterPro" id="IPR018494">
    <property type="entry name" value="Oxysterol-bd_CS"/>
</dbReference>
<evidence type="ECO:0000256" key="3">
    <source>
        <dbReference type="SAM" id="MobiDB-lite"/>
    </source>
</evidence>
<organism evidence="4 5">
    <name type="scientific">Roridomyces roridus</name>
    <dbReference type="NCBI Taxonomy" id="1738132"/>
    <lineage>
        <taxon>Eukaryota</taxon>
        <taxon>Fungi</taxon>
        <taxon>Dikarya</taxon>
        <taxon>Basidiomycota</taxon>
        <taxon>Agaricomycotina</taxon>
        <taxon>Agaricomycetes</taxon>
        <taxon>Agaricomycetidae</taxon>
        <taxon>Agaricales</taxon>
        <taxon>Marasmiineae</taxon>
        <taxon>Mycenaceae</taxon>
        <taxon>Roridomyces</taxon>
    </lineage>
</organism>
<dbReference type="PANTHER" id="PTHR10972">
    <property type="entry name" value="OXYSTEROL-BINDING PROTEIN-RELATED"/>
    <property type="match status" value="1"/>
</dbReference>
<dbReference type="AlphaFoldDB" id="A0AAD7FR47"/>
<dbReference type="Gene3D" id="3.30.70.3490">
    <property type="match status" value="1"/>
</dbReference>
<dbReference type="EMBL" id="JARKIF010000008">
    <property type="protein sequence ID" value="KAJ7632917.1"/>
    <property type="molecule type" value="Genomic_DNA"/>
</dbReference>
<evidence type="ECO:0000256" key="1">
    <source>
        <dbReference type="ARBA" id="ARBA00008842"/>
    </source>
</evidence>
<dbReference type="Proteomes" id="UP001221142">
    <property type="component" value="Unassembled WGS sequence"/>
</dbReference>
<protein>
    <recommendedName>
        <fullName evidence="6">Oxysterol-binding protein</fullName>
    </recommendedName>
</protein>
<name>A0AAD7FR47_9AGAR</name>
<dbReference type="Gene3D" id="6.10.250.1430">
    <property type="match status" value="1"/>
</dbReference>
<feature type="region of interest" description="Disordered" evidence="3">
    <location>
        <begin position="318"/>
        <end position="341"/>
    </location>
</feature>
<proteinExistence type="inferred from homology"/>
<evidence type="ECO:0000313" key="5">
    <source>
        <dbReference type="Proteomes" id="UP001221142"/>
    </source>
</evidence>
<dbReference type="Pfam" id="PF01237">
    <property type="entry name" value="Oxysterol_BP"/>
    <property type="match status" value="1"/>
</dbReference>
<gene>
    <name evidence="4" type="ORF">FB45DRAFT_913878</name>
</gene>
<dbReference type="PROSITE" id="PS01013">
    <property type="entry name" value="OSBP"/>
    <property type="match status" value="1"/>
</dbReference>
<dbReference type="Gene3D" id="1.10.287.2720">
    <property type="match status" value="1"/>
</dbReference>
<sequence>MSEQTAGEAVPAAQRGSWTSFVKSLASMSGDLSSMTAPSFILSPTSLTEFPAYWCERPELFAAIGDAQTPEKRYLAVVEWFISTLKGQYTSRNESMGSEKKPLNPALGELFYGTWPDKNGRGKTNLLVEQVSHHPPITAYVIENASKGLKLVGHNAQKTSFSTGSIIVKQLGHAVLTVKLPSGSTEEYLLTLPRLRIEGLWYGSPYIELTDHSNIVGGGWVGSVEYKGKGYFSGKAHSFKATLNPQPGMGGAHKEIVIEGQWNTDSHFVSGGSGPFHNVSTPKEEVHAIGGGTGGEMGPMETRELWKLVAKGIRENDFDSASREKSRIENEQRQLRKEEADKGTTWELKHFKHSESDPIYEHLGKLAKLTPPTEDMYVFQENWPETFKA</sequence>
<dbReference type="InterPro" id="IPR000648">
    <property type="entry name" value="Oxysterol-bd"/>
</dbReference>
<dbReference type="InterPro" id="IPR037239">
    <property type="entry name" value="OSBP_sf"/>
</dbReference>
<evidence type="ECO:0008006" key="6">
    <source>
        <dbReference type="Google" id="ProtNLM"/>
    </source>
</evidence>
<accession>A0AAD7FR47</accession>